<evidence type="ECO:0000313" key="6">
    <source>
        <dbReference type="Proteomes" id="UP001443914"/>
    </source>
</evidence>
<comment type="similarity">
    <text evidence="1">Belongs to the PPR family. P subfamily.</text>
</comment>
<dbReference type="EMBL" id="JBDFQZ010000007">
    <property type="protein sequence ID" value="KAK9707489.1"/>
    <property type="molecule type" value="Genomic_DNA"/>
</dbReference>
<name>A0AAW1JSJ4_SAPOF</name>
<protein>
    <recommendedName>
        <fullName evidence="7">Pentatricopeptide repeat-containing protein</fullName>
    </recommendedName>
</protein>
<evidence type="ECO:0000256" key="4">
    <source>
        <dbReference type="SAM" id="MobiDB-lite"/>
    </source>
</evidence>
<keyword evidence="2" id="KW-0677">Repeat</keyword>
<sequence>MANSSFLRSFISNPKKITPKFLPKPSQNLITRPFTSNSPDPVTEPAQKSILDPFNKIPINPKHMGRNHLVEDLFKVKTEGLFVSAGKVFDKMSKRVRSSNNNIKMTHEAMERSRGGFGRVPDIVAHIAVIEAYANAGQSNHKAHKLYLKMLGAKVIPNEQSYNLLIKLLVSTSNGDWMMIAQAQKYMIEMLDKGMKPDAATFVAVFKALVTEGRVREGREFLEDVKERGFVVDDGVFREVVKGRRGALSKVLKGKRGNVVRSLLEILFAKKI</sequence>
<organism evidence="5 6">
    <name type="scientific">Saponaria officinalis</name>
    <name type="common">Common soapwort</name>
    <name type="synonym">Lychnis saponaria</name>
    <dbReference type="NCBI Taxonomy" id="3572"/>
    <lineage>
        <taxon>Eukaryota</taxon>
        <taxon>Viridiplantae</taxon>
        <taxon>Streptophyta</taxon>
        <taxon>Embryophyta</taxon>
        <taxon>Tracheophyta</taxon>
        <taxon>Spermatophyta</taxon>
        <taxon>Magnoliopsida</taxon>
        <taxon>eudicotyledons</taxon>
        <taxon>Gunneridae</taxon>
        <taxon>Pentapetalae</taxon>
        <taxon>Caryophyllales</taxon>
        <taxon>Caryophyllaceae</taxon>
        <taxon>Caryophylleae</taxon>
        <taxon>Saponaria</taxon>
    </lineage>
</organism>
<feature type="compositionally biased region" description="Polar residues" evidence="4">
    <location>
        <begin position="25"/>
        <end position="40"/>
    </location>
</feature>
<evidence type="ECO:0000256" key="3">
    <source>
        <dbReference type="PROSITE-ProRule" id="PRU00708"/>
    </source>
</evidence>
<dbReference type="NCBIfam" id="TIGR00756">
    <property type="entry name" value="PPR"/>
    <property type="match status" value="1"/>
</dbReference>
<reference evidence="5" key="1">
    <citation type="submission" date="2024-03" db="EMBL/GenBank/DDBJ databases">
        <title>WGS assembly of Saponaria officinalis var. Norfolk2.</title>
        <authorList>
            <person name="Jenkins J."/>
            <person name="Shu S."/>
            <person name="Grimwood J."/>
            <person name="Barry K."/>
            <person name="Goodstein D."/>
            <person name="Schmutz J."/>
            <person name="Leebens-Mack J."/>
            <person name="Osbourn A."/>
        </authorList>
    </citation>
    <scope>NUCLEOTIDE SEQUENCE [LARGE SCALE GENOMIC DNA]</scope>
    <source>
        <strain evidence="5">JIC</strain>
    </source>
</reference>
<feature type="repeat" description="PPR" evidence="3">
    <location>
        <begin position="122"/>
        <end position="157"/>
    </location>
</feature>
<dbReference type="PROSITE" id="PS51375">
    <property type="entry name" value="PPR"/>
    <property type="match status" value="2"/>
</dbReference>
<comment type="caution">
    <text evidence="5">The sequence shown here is derived from an EMBL/GenBank/DDBJ whole genome shotgun (WGS) entry which is preliminary data.</text>
</comment>
<dbReference type="PANTHER" id="PTHR47939">
    <property type="entry name" value="MEMBRANE-ASSOCIATED SALT-INDUCIBLE PROTEIN-LIKE"/>
    <property type="match status" value="1"/>
</dbReference>
<dbReference type="AlphaFoldDB" id="A0AAW1JSJ4"/>
<dbReference type="InterPro" id="IPR011990">
    <property type="entry name" value="TPR-like_helical_dom_sf"/>
</dbReference>
<feature type="region of interest" description="Disordered" evidence="4">
    <location>
        <begin position="22"/>
        <end position="43"/>
    </location>
</feature>
<feature type="repeat" description="PPR" evidence="3">
    <location>
        <begin position="198"/>
        <end position="232"/>
    </location>
</feature>
<dbReference type="InterPro" id="IPR002885">
    <property type="entry name" value="PPR_rpt"/>
</dbReference>
<gene>
    <name evidence="5" type="ORF">RND81_07G201000</name>
</gene>
<dbReference type="Pfam" id="PF13812">
    <property type="entry name" value="PPR_3"/>
    <property type="match status" value="1"/>
</dbReference>
<evidence type="ECO:0000256" key="2">
    <source>
        <dbReference type="ARBA" id="ARBA00022737"/>
    </source>
</evidence>
<evidence type="ECO:0000256" key="1">
    <source>
        <dbReference type="ARBA" id="ARBA00007626"/>
    </source>
</evidence>
<dbReference type="Gene3D" id="1.25.40.10">
    <property type="entry name" value="Tetratricopeptide repeat domain"/>
    <property type="match status" value="1"/>
</dbReference>
<dbReference type="InterPro" id="IPR050667">
    <property type="entry name" value="PPR-containing_protein"/>
</dbReference>
<dbReference type="PANTHER" id="PTHR47939:SF13">
    <property type="entry name" value="OS03G0201400 PROTEIN"/>
    <property type="match status" value="1"/>
</dbReference>
<evidence type="ECO:0008006" key="7">
    <source>
        <dbReference type="Google" id="ProtNLM"/>
    </source>
</evidence>
<dbReference type="Proteomes" id="UP001443914">
    <property type="component" value="Unassembled WGS sequence"/>
</dbReference>
<accession>A0AAW1JSJ4</accession>
<proteinExistence type="inferred from homology"/>
<evidence type="ECO:0000313" key="5">
    <source>
        <dbReference type="EMBL" id="KAK9707489.1"/>
    </source>
</evidence>
<keyword evidence="6" id="KW-1185">Reference proteome</keyword>